<feature type="transmembrane region" description="Helical" evidence="1">
    <location>
        <begin position="86"/>
        <end position="108"/>
    </location>
</feature>
<evidence type="ECO:0000259" key="2">
    <source>
        <dbReference type="Pfam" id="PF02517"/>
    </source>
</evidence>
<feature type="domain" description="CAAX prenyl protease 2/Lysostaphin resistance protein A-like" evidence="2">
    <location>
        <begin position="19"/>
        <end position="117"/>
    </location>
</feature>
<dbReference type="EC" id="3.4.-.-" evidence="3"/>
<dbReference type="GO" id="GO:0080120">
    <property type="term" value="P:CAAX-box protein maturation"/>
    <property type="evidence" value="ECO:0007669"/>
    <property type="project" value="UniProtKB-ARBA"/>
</dbReference>
<evidence type="ECO:0000256" key="1">
    <source>
        <dbReference type="SAM" id="Phobius"/>
    </source>
</evidence>
<gene>
    <name evidence="3" type="ORF">V5R04_03245</name>
</gene>
<feature type="transmembrane region" description="Helical" evidence="1">
    <location>
        <begin position="20"/>
        <end position="43"/>
    </location>
</feature>
<protein>
    <submittedName>
        <fullName evidence="3">CPBP family intramembrane glutamic endopeptidase</fullName>
        <ecNumber evidence="3">3.4.-.-</ecNumber>
    </submittedName>
</protein>
<dbReference type="PANTHER" id="PTHR36435">
    <property type="entry name" value="SLR1288 PROTEIN"/>
    <property type="match status" value="1"/>
</dbReference>
<keyword evidence="1" id="KW-0472">Membrane</keyword>
<evidence type="ECO:0000313" key="3">
    <source>
        <dbReference type="EMBL" id="XBH22257.1"/>
    </source>
</evidence>
<accession>A0AAU7DY93</accession>
<dbReference type="EMBL" id="CP146203">
    <property type="protein sequence ID" value="XBH22257.1"/>
    <property type="molecule type" value="Genomic_DNA"/>
</dbReference>
<dbReference type="AlphaFoldDB" id="A0AAU7DY93"/>
<proteinExistence type="predicted"/>
<dbReference type="Pfam" id="PF02517">
    <property type="entry name" value="Rce1-like"/>
    <property type="match status" value="1"/>
</dbReference>
<keyword evidence="1" id="KW-1133">Transmembrane helix</keyword>
<sequence>MLAIVLRLFGIDYRMYPPSVVVLTMATGLLVGFTEEILTRGIAVKILRDAGLGEWSVAVVSSGIFALLHAANLFSGMSIVTVLGTIGYTFAFGMLMYLTLWVTGHLIWPMLIHGLTDPTIMLATGGIDQYGITENTLLELAGPANLLTMIVAVVALICIRGRVAKDNSATGLK</sequence>
<dbReference type="InterPro" id="IPR052710">
    <property type="entry name" value="CAAX_protease"/>
</dbReference>
<reference evidence="3" key="1">
    <citation type="submission" date="2024-02" db="EMBL/GenBank/DDBJ databases">
        <title>Tomenella chthoni gen. nov. sp. nov., a member of the family Jonesiaceae isolated from bat guano.</title>
        <authorList>
            <person name="Miller S.L."/>
            <person name="King J."/>
            <person name="Sankaranarayanan K."/>
            <person name="Lawson P.A."/>
        </authorList>
    </citation>
    <scope>NUCLEOTIDE SEQUENCE</scope>
    <source>
        <strain evidence="3">BS-20</strain>
    </source>
</reference>
<dbReference type="PANTHER" id="PTHR36435:SF1">
    <property type="entry name" value="CAAX AMINO TERMINAL PROTEASE FAMILY PROTEIN"/>
    <property type="match status" value="1"/>
</dbReference>
<keyword evidence="3" id="KW-0378">Hydrolase</keyword>
<keyword evidence="1" id="KW-0812">Transmembrane</keyword>
<name>A0AAU7DY93_9MICO</name>
<organism evidence="3">
    <name type="scientific">Jonesiaceae bacterium BS-20</name>
    <dbReference type="NCBI Taxonomy" id="3120821"/>
    <lineage>
        <taxon>Bacteria</taxon>
        <taxon>Bacillati</taxon>
        <taxon>Actinomycetota</taxon>
        <taxon>Actinomycetes</taxon>
        <taxon>Micrococcales</taxon>
        <taxon>Jonesiaceae</taxon>
    </lineage>
</organism>
<dbReference type="InterPro" id="IPR003675">
    <property type="entry name" value="Rce1/LyrA-like_dom"/>
</dbReference>
<dbReference type="GO" id="GO:0004175">
    <property type="term" value="F:endopeptidase activity"/>
    <property type="evidence" value="ECO:0007669"/>
    <property type="project" value="UniProtKB-ARBA"/>
</dbReference>
<feature type="transmembrane region" description="Helical" evidence="1">
    <location>
        <begin position="55"/>
        <end position="74"/>
    </location>
</feature>
<feature type="transmembrane region" description="Helical" evidence="1">
    <location>
        <begin position="140"/>
        <end position="159"/>
    </location>
</feature>